<feature type="region of interest" description="Disordered" evidence="6">
    <location>
        <begin position="104"/>
        <end position="189"/>
    </location>
</feature>
<keyword evidence="4 5" id="KW-0238">DNA-binding</keyword>
<organism evidence="8 9">
    <name type="scientific">Patiria miniata</name>
    <name type="common">Bat star</name>
    <name type="synonym">Asterina miniata</name>
    <dbReference type="NCBI Taxonomy" id="46514"/>
    <lineage>
        <taxon>Eukaryota</taxon>
        <taxon>Metazoa</taxon>
        <taxon>Echinodermata</taxon>
        <taxon>Eleutherozoa</taxon>
        <taxon>Asterozoa</taxon>
        <taxon>Asteroidea</taxon>
        <taxon>Valvatacea</taxon>
        <taxon>Valvatida</taxon>
        <taxon>Asterinidae</taxon>
        <taxon>Patiria</taxon>
    </lineage>
</organism>
<keyword evidence="9" id="KW-1185">Reference proteome</keyword>
<proteinExistence type="predicted"/>
<dbReference type="Pfam" id="PF05485">
    <property type="entry name" value="THAP"/>
    <property type="match status" value="1"/>
</dbReference>
<dbReference type="EnsemblMetazoa" id="XM_038213397.1">
    <property type="protein sequence ID" value="XP_038069325.1"/>
    <property type="gene ID" value="LOC119738492"/>
</dbReference>
<evidence type="ECO:0000256" key="5">
    <source>
        <dbReference type="PROSITE-ProRule" id="PRU00309"/>
    </source>
</evidence>
<dbReference type="OrthoDB" id="10069315at2759"/>
<dbReference type="GO" id="GO:0008270">
    <property type="term" value="F:zinc ion binding"/>
    <property type="evidence" value="ECO:0007669"/>
    <property type="project" value="UniProtKB-KW"/>
</dbReference>
<feature type="domain" description="THAP-type" evidence="7">
    <location>
        <begin position="1"/>
        <end position="97"/>
    </location>
</feature>
<dbReference type="SMART" id="SM00980">
    <property type="entry name" value="THAP"/>
    <property type="match status" value="1"/>
</dbReference>
<evidence type="ECO:0000313" key="8">
    <source>
        <dbReference type="EnsemblMetazoa" id="XP_038069325.1"/>
    </source>
</evidence>
<keyword evidence="1" id="KW-0479">Metal-binding</keyword>
<dbReference type="PANTHER" id="PTHR46600:SF11">
    <property type="entry name" value="THAP DOMAIN-CONTAINING PROTEIN 10"/>
    <property type="match status" value="1"/>
</dbReference>
<evidence type="ECO:0000256" key="4">
    <source>
        <dbReference type="ARBA" id="ARBA00023125"/>
    </source>
</evidence>
<evidence type="ECO:0000256" key="6">
    <source>
        <dbReference type="SAM" id="MobiDB-lite"/>
    </source>
</evidence>
<evidence type="ECO:0000313" key="9">
    <source>
        <dbReference type="Proteomes" id="UP000887568"/>
    </source>
</evidence>
<evidence type="ECO:0000256" key="3">
    <source>
        <dbReference type="ARBA" id="ARBA00022833"/>
    </source>
</evidence>
<reference evidence="8" key="1">
    <citation type="submission" date="2022-11" db="UniProtKB">
        <authorList>
            <consortium name="EnsemblMetazoa"/>
        </authorList>
    </citation>
    <scope>IDENTIFICATION</scope>
</reference>
<evidence type="ECO:0000259" key="7">
    <source>
        <dbReference type="PROSITE" id="PS50950"/>
    </source>
</evidence>
<feature type="compositionally biased region" description="Polar residues" evidence="6">
    <location>
        <begin position="164"/>
        <end position="174"/>
    </location>
</feature>
<keyword evidence="3" id="KW-0862">Zinc</keyword>
<dbReference type="PROSITE" id="PS50950">
    <property type="entry name" value="ZF_THAP"/>
    <property type="match status" value="1"/>
</dbReference>
<protein>
    <recommendedName>
        <fullName evidence="7">THAP-type domain-containing protein</fullName>
    </recommendedName>
</protein>
<sequence>MAKCQVPECFNRRDKDKGKKSFFRIPDPAKGYRDLAQRWLTNIGSGRQVEGFVFSKNKLVCEDHFEVTCFREDLQARVLGYRPARKKLKPGSVPTIFASCQDGRRDPQRLWPSQHLTVGRKSSKIRSRLKPDLSLPVPGELQSISSSVYGAGEMSGPAEPPPSQARQLPNSLPAESTMGDQDDFTREPGTRQILTPVVSAAMSPPDTLNLAPGNHLKVRLVEFADKEVQTDPVLILPIRRYNCSQRDRVS</sequence>
<evidence type="ECO:0000256" key="1">
    <source>
        <dbReference type="ARBA" id="ARBA00022723"/>
    </source>
</evidence>
<keyword evidence="2 5" id="KW-0863">Zinc-finger</keyword>
<dbReference type="OMA" id="TCFREDL"/>
<dbReference type="InterPro" id="IPR026516">
    <property type="entry name" value="THAP1/10"/>
</dbReference>
<accession>A0A914AYU7</accession>
<dbReference type="InterPro" id="IPR006612">
    <property type="entry name" value="THAP_Znf"/>
</dbReference>
<evidence type="ECO:0000256" key="2">
    <source>
        <dbReference type="ARBA" id="ARBA00022771"/>
    </source>
</evidence>
<dbReference type="PANTHER" id="PTHR46600">
    <property type="entry name" value="THAP DOMAIN-CONTAINING"/>
    <property type="match status" value="1"/>
</dbReference>
<dbReference type="RefSeq" id="XP_038069325.1">
    <property type="nucleotide sequence ID" value="XM_038213397.1"/>
</dbReference>
<dbReference type="SMART" id="SM00692">
    <property type="entry name" value="DM3"/>
    <property type="match status" value="1"/>
</dbReference>
<dbReference type="GeneID" id="119738492"/>
<name>A0A914AYU7_PATMI</name>
<dbReference type="SUPFAM" id="SSF57716">
    <property type="entry name" value="Glucocorticoid receptor-like (DNA-binding domain)"/>
    <property type="match status" value="1"/>
</dbReference>
<dbReference type="GO" id="GO:0043565">
    <property type="term" value="F:sequence-specific DNA binding"/>
    <property type="evidence" value="ECO:0007669"/>
    <property type="project" value="InterPro"/>
</dbReference>
<dbReference type="AlphaFoldDB" id="A0A914AYU7"/>
<dbReference type="Proteomes" id="UP000887568">
    <property type="component" value="Unplaced"/>
</dbReference>